<organism evidence="1 2">
    <name type="scientific">Kitasatospora cineracea</name>
    <dbReference type="NCBI Taxonomy" id="88074"/>
    <lineage>
        <taxon>Bacteria</taxon>
        <taxon>Bacillati</taxon>
        <taxon>Actinomycetota</taxon>
        <taxon>Actinomycetes</taxon>
        <taxon>Kitasatosporales</taxon>
        <taxon>Streptomycetaceae</taxon>
        <taxon>Kitasatospora</taxon>
    </lineage>
</organism>
<name>A0A3N4S5Z1_9ACTN</name>
<evidence type="ECO:0000313" key="1">
    <source>
        <dbReference type="EMBL" id="RPE31794.1"/>
    </source>
</evidence>
<accession>A0A3N4S5Z1</accession>
<evidence type="ECO:0000313" key="2">
    <source>
        <dbReference type="Proteomes" id="UP000266906"/>
    </source>
</evidence>
<proteinExistence type="predicted"/>
<dbReference type="EMBL" id="RKQG01000001">
    <property type="protein sequence ID" value="RPE31794.1"/>
    <property type="molecule type" value="Genomic_DNA"/>
</dbReference>
<keyword evidence="2" id="KW-1185">Reference proteome</keyword>
<gene>
    <name evidence="1" type="ORF">EDD38_0024</name>
</gene>
<reference evidence="1 2" key="1">
    <citation type="submission" date="2018-11" db="EMBL/GenBank/DDBJ databases">
        <title>Sequencing the genomes of 1000 actinobacteria strains.</title>
        <authorList>
            <person name="Klenk H.-P."/>
        </authorList>
    </citation>
    <scope>NUCLEOTIDE SEQUENCE [LARGE SCALE GENOMIC DNA]</scope>
    <source>
        <strain evidence="1 2">DSM 44781</strain>
    </source>
</reference>
<protein>
    <submittedName>
        <fullName evidence="1">Uncharacterized protein</fullName>
    </submittedName>
</protein>
<dbReference type="Proteomes" id="UP000266906">
    <property type="component" value="Unassembled WGS sequence"/>
</dbReference>
<sequence length="200" mass="21153">MDPETWNALVERHRGKGCDALAAFARALLDGKKSLHGVVGSLVGALLAALGRPRIEQVFARELASRVPLPFGHEIALAARGLQAVGIFICFTDGGAMGDCACLRDLLLNEGKAQLGVKGAQVQILSSRPRVSAGWGRFHRNDGSAFFVRAAGWWSHGGRTPTGLERRPTAGGAGQLAVARPELWPDGQAFCFAVGGARPY</sequence>
<dbReference type="AlphaFoldDB" id="A0A3N4S5Z1"/>
<comment type="caution">
    <text evidence="1">The sequence shown here is derived from an EMBL/GenBank/DDBJ whole genome shotgun (WGS) entry which is preliminary data.</text>
</comment>